<feature type="transmembrane region" description="Helical" evidence="5">
    <location>
        <begin position="200"/>
        <end position="220"/>
    </location>
</feature>
<evidence type="ECO:0000313" key="7">
    <source>
        <dbReference type="EMBL" id="TVY13331.1"/>
    </source>
</evidence>
<dbReference type="PANTHER" id="PTHR23501">
    <property type="entry name" value="MAJOR FACILITATOR SUPERFAMILY"/>
    <property type="match status" value="1"/>
</dbReference>
<comment type="subcellular location">
    <subcellularLocation>
        <location evidence="1">Membrane</location>
        <topology evidence="1">Multi-pass membrane protein</topology>
    </subcellularLocation>
</comment>
<name>A0A8T9B1Z0_9HELO</name>
<feature type="transmembrane region" description="Helical" evidence="5">
    <location>
        <begin position="136"/>
        <end position="158"/>
    </location>
</feature>
<evidence type="ECO:0000259" key="6">
    <source>
        <dbReference type="PROSITE" id="PS50850"/>
    </source>
</evidence>
<dbReference type="PRINTS" id="PR01036">
    <property type="entry name" value="TCRTETB"/>
</dbReference>
<feature type="transmembrane region" description="Helical" evidence="5">
    <location>
        <begin position="43"/>
        <end position="70"/>
    </location>
</feature>
<evidence type="ECO:0000256" key="4">
    <source>
        <dbReference type="ARBA" id="ARBA00023136"/>
    </source>
</evidence>
<dbReference type="GO" id="GO:0005886">
    <property type="term" value="C:plasma membrane"/>
    <property type="evidence" value="ECO:0007669"/>
    <property type="project" value="TreeGrafter"/>
</dbReference>
<evidence type="ECO:0000256" key="1">
    <source>
        <dbReference type="ARBA" id="ARBA00004141"/>
    </source>
</evidence>
<feature type="transmembrane region" description="Helical" evidence="5">
    <location>
        <begin position="170"/>
        <end position="188"/>
    </location>
</feature>
<keyword evidence="2 5" id="KW-0812">Transmembrane</keyword>
<evidence type="ECO:0000256" key="2">
    <source>
        <dbReference type="ARBA" id="ARBA00022692"/>
    </source>
</evidence>
<accession>A0A8T9B1Z0</accession>
<organism evidence="7 8">
    <name type="scientific">Lachnellula arida</name>
    <dbReference type="NCBI Taxonomy" id="1316785"/>
    <lineage>
        <taxon>Eukaryota</taxon>
        <taxon>Fungi</taxon>
        <taxon>Dikarya</taxon>
        <taxon>Ascomycota</taxon>
        <taxon>Pezizomycotina</taxon>
        <taxon>Leotiomycetes</taxon>
        <taxon>Helotiales</taxon>
        <taxon>Lachnaceae</taxon>
        <taxon>Lachnellula</taxon>
    </lineage>
</organism>
<dbReference type="Gene3D" id="1.20.1250.20">
    <property type="entry name" value="MFS general substrate transporter like domains"/>
    <property type="match status" value="1"/>
</dbReference>
<dbReference type="Proteomes" id="UP000469559">
    <property type="component" value="Unassembled WGS sequence"/>
</dbReference>
<feature type="transmembrane region" description="Helical" evidence="5">
    <location>
        <begin position="309"/>
        <end position="329"/>
    </location>
</feature>
<feature type="domain" description="Major facilitator superfamily (MFS) profile" evidence="6">
    <location>
        <begin position="46"/>
        <end position="516"/>
    </location>
</feature>
<dbReference type="Pfam" id="PF07690">
    <property type="entry name" value="MFS_1"/>
    <property type="match status" value="1"/>
</dbReference>
<keyword evidence="8" id="KW-1185">Reference proteome</keyword>
<feature type="non-terminal residue" evidence="7">
    <location>
        <position position="516"/>
    </location>
</feature>
<feature type="transmembrane region" description="Helical" evidence="5">
    <location>
        <begin position="82"/>
        <end position="100"/>
    </location>
</feature>
<feature type="transmembrane region" description="Helical" evidence="5">
    <location>
        <begin position="240"/>
        <end position="261"/>
    </location>
</feature>
<proteinExistence type="predicted"/>
<feature type="transmembrane region" description="Helical" evidence="5">
    <location>
        <begin position="112"/>
        <end position="130"/>
    </location>
</feature>
<dbReference type="OrthoDB" id="4139357at2759"/>
<comment type="caution">
    <text evidence="7">The sequence shown here is derived from an EMBL/GenBank/DDBJ whole genome shotgun (WGS) entry which is preliminary data.</text>
</comment>
<evidence type="ECO:0000256" key="5">
    <source>
        <dbReference type="SAM" id="Phobius"/>
    </source>
</evidence>
<feature type="transmembrane region" description="Helical" evidence="5">
    <location>
        <begin position="372"/>
        <end position="391"/>
    </location>
</feature>
<feature type="transmembrane region" description="Helical" evidence="5">
    <location>
        <begin position="267"/>
        <end position="289"/>
    </location>
</feature>
<dbReference type="InterPro" id="IPR011701">
    <property type="entry name" value="MFS"/>
</dbReference>
<dbReference type="SUPFAM" id="SSF103473">
    <property type="entry name" value="MFS general substrate transporter"/>
    <property type="match status" value="1"/>
</dbReference>
<keyword evidence="4 5" id="KW-0472">Membrane</keyword>
<dbReference type="GO" id="GO:0022857">
    <property type="term" value="F:transmembrane transporter activity"/>
    <property type="evidence" value="ECO:0007669"/>
    <property type="project" value="InterPro"/>
</dbReference>
<dbReference type="AlphaFoldDB" id="A0A8T9B1Z0"/>
<keyword evidence="3 5" id="KW-1133">Transmembrane helix</keyword>
<dbReference type="PROSITE" id="PS50850">
    <property type="entry name" value="MFS"/>
    <property type="match status" value="1"/>
</dbReference>
<evidence type="ECO:0000313" key="8">
    <source>
        <dbReference type="Proteomes" id="UP000469559"/>
    </source>
</evidence>
<reference evidence="7 8" key="1">
    <citation type="submission" date="2018-05" db="EMBL/GenBank/DDBJ databases">
        <title>Whole genome sequencing for identification of molecular markers to develop diagnostic detection tools for the regulated plant pathogen Lachnellula willkommii.</title>
        <authorList>
            <person name="Giroux E."/>
            <person name="Bilodeau G."/>
        </authorList>
    </citation>
    <scope>NUCLEOTIDE SEQUENCE [LARGE SCALE GENOMIC DNA]</scope>
    <source>
        <strain evidence="7 8">CBS 203.66</strain>
    </source>
</reference>
<protein>
    <submittedName>
        <fullName evidence="7">Efflux pump FUS6</fullName>
    </submittedName>
</protein>
<evidence type="ECO:0000256" key="3">
    <source>
        <dbReference type="ARBA" id="ARBA00022989"/>
    </source>
</evidence>
<dbReference type="InterPro" id="IPR020846">
    <property type="entry name" value="MFS_dom"/>
</dbReference>
<sequence length="516" mass="56122">MILETTQQVPITPTSAVDSTISCEDHKSGSNDTIKEFNPSFRLVLAFASLSVISLAAALDATSLSVALSVMAAELNGTTVEAFWSGTSFLVTSTVFQPFYVSLSDIFGRKQLILVALLHFTSGSLIAALAKNFSTILVGRSFQGVGAGGIISLTEVIITDMVPLRDCGKWFGYISGMWAIGSVSGPIVGGAFTQKASWRWIFWMNLPVIGVGYFMITLFLKLHPASSLPLMRKFRQVDWLGALLFSASLTSVLIPISWGGVMYPWSHALTLVPLILGLGGLIAFTVYELHVAREPMVRFSIFKNWTLRLVYLQTTIHGVILWSLLYYVPLYLEAVKNLSPIMTGVAMFPETFTVAPASILVGIMISRTGKYMWALWTGWIFTVLGMGLLHFQDLHTPTPGWVFLNLVPGIGTGVLFAGIDIAIPAAADTIDMGYAVAFLTFFRTFGQSIGVAVGGCIFQNALQKEMQAYPILAPFAAKFSQDAMGLVQMIKLMDGGLAKTQLIQAYADSIKTLWLP</sequence>
<dbReference type="EMBL" id="QGMF01001011">
    <property type="protein sequence ID" value="TVY13331.1"/>
    <property type="molecule type" value="Genomic_DNA"/>
</dbReference>
<gene>
    <name evidence="7" type="primary">FUS6_9</name>
    <name evidence="7" type="ORF">LARI1_G008574</name>
</gene>
<dbReference type="InterPro" id="IPR036259">
    <property type="entry name" value="MFS_trans_sf"/>
</dbReference>
<feature type="transmembrane region" description="Helical" evidence="5">
    <location>
        <begin position="403"/>
        <end position="423"/>
    </location>
</feature>
<dbReference type="PANTHER" id="PTHR23501:SF59">
    <property type="entry name" value="MAJOR FACILITATOR SUPERFAMILY (MFS) PROFILE DOMAIN-CONTAINING PROTEIN-RELATED"/>
    <property type="match status" value="1"/>
</dbReference>
<dbReference type="Gene3D" id="1.20.1720.10">
    <property type="entry name" value="Multidrug resistance protein D"/>
    <property type="match status" value="1"/>
</dbReference>
<feature type="transmembrane region" description="Helical" evidence="5">
    <location>
        <begin position="341"/>
        <end position="365"/>
    </location>
</feature>